<dbReference type="Proteomes" id="UP000737018">
    <property type="component" value="Unassembled WGS sequence"/>
</dbReference>
<dbReference type="OrthoDB" id="5279713at2759"/>
<dbReference type="EMBL" id="JRKL02000526">
    <property type="protein sequence ID" value="KAF3970499.1"/>
    <property type="molecule type" value="Genomic_DNA"/>
</dbReference>
<feature type="domain" description="R13L1/DRL21-like LRR repeat region" evidence="1">
    <location>
        <begin position="154"/>
        <end position="276"/>
    </location>
</feature>
<accession>A0A8J4W1F1</accession>
<dbReference type="PANTHER" id="PTHR47186:SF3">
    <property type="entry name" value="OS09G0267800 PROTEIN"/>
    <property type="match status" value="1"/>
</dbReference>
<protein>
    <recommendedName>
        <fullName evidence="1">R13L1/DRL21-like LRR repeat region domain-containing protein</fullName>
    </recommendedName>
</protein>
<evidence type="ECO:0000313" key="3">
    <source>
        <dbReference type="Proteomes" id="UP000737018"/>
    </source>
</evidence>
<reference evidence="2" key="1">
    <citation type="submission" date="2020-03" db="EMBL/GenBank/DDBJ databases">
        <title>Castanea mollissima Vanexum genome sequencing.</title>
        <authorList>
            <person name="Staton M."/>
        </authorList>
    </citation>
    <scope>NUCLEOTIDE SEQUENCE</scope>
    <source>
        <tissue evidence="2">Leaf</tissue>
    </source>
</reference>
<evidence type="ECO:0000259" key="1">
    <source>
        <dbReference type="Pfam" id="PF25019"/>
    </source>
</evidence>
<gene>
    <name evidence="2" type="ORF">CMV_005803</name>
</gene>
<dbReference type="InterPro" id="IPR032675">
    <property type="entry name" value="LRR_dom_sf"/>
</dbReference>
<evidence type="ECO:0000313" key="2">
    <source>
        <dbReference type="EMBL" id="KAF3970499.1"/>
    </source>
</evidence>
<dbReference type="PANTHER" id="PTHR47186">
    <property type="entry name" value="LEUCINE-RICH REPEAT-CONTAINING PROTEIN 57"/>
    <property type="match status" value="1"/>
</dbReference>
<dbReference type="AlphaFoldDB" id="A0A8J4W1F1"/>
<proteinExistence type="predicted"/>
<dbReference type="InterPro" id="IPR056789">
    <property type="entry name" value="LRR_R13L1-DRL21"/>
</dbReference>
<dbReference type="Gene3D" id="3.80.10.10">
    <property type="entry name" value="Ribonuclease Inhibitor"/>
    <property type="match status" value="2"/>
</dbReference>
<keyword evidence="3" id="KW-1185">Reference proteome</keyword>
<comment type="caution">
    <text evidence="2">The sequence shown here is derived from an EMBL/GenBank/DDBJ whole genome shotgun (WGS) entry which is preliminary data.</text>
</comment>
<organism evidence="2 3">
    <name type="scientific">Castanea mollissima</name>
    <name type="common">Chinese chestnut</name>
    <dbReference type="NCBI Taxonomy" id="60419"/>
    <lineage>
        <taxon>Eukaryota</taxon>
        <taxon>Viridiplantae</taxon>
        <taxon>Streptophyta</taxon>
        <taxon>Embryophyta</taxon>
        <taxon>Tracheophyta</taxon>
        <taxon>Spermatophyta</taxon>
        <taxon>Magnoliopsida</taxon>
        <taxon>eudicotyledons</taxon>
        <taxon>Gunneridae</taxon>
        <taxon>Pentapetalae</taxon>
        <taxon>rosids</taxon>
        <taxon>fabids</taxon>
        <taxon>Fagales</taxon>
        <taxon>Fagaceae</taxon>
        <taxon>Castanea</taxon>
    </lineage>
</organism>
<dbReference type="SUPFAM" id="SSF52058">
    <property type="entry name" value="L domain-like"/>
    <property type="match status" value="2"/>
</dbReference>
<dbReference type="Pfam" id="PF25019">
    <property type="entry name" value="LRR_R13L1-DRL21"/>
    <property type="match status" value="1"/>
</dbReference>
<sequence>MDDGSSIQHLFARLDGKTTLGSSYSGVGFTKLRTLILENFNFDIMLSNFKCLRVLKLFGDSIVELPNSIEQLIHLKLLDISGTTIEELPKSITKLYNLQTLRIEGELPEDLSNLINLRHIHTNNSIKIPKNMGRLTCLQTLQFFHVGPDEGYRIKELGCLKNLKGEINIYNLENVEDKEEAKSAKLKQKEIFKLKLNWNFPTVEGSYEVLEGLQPHPNLKSLTINLYLGKKFPSWVGLSSLYHNLIEINLSYCMECEEVPTLGQLPCLRVLEIREMWKVSCIGSEFYFYSDGSYRNTTTLFPALRILKLVEMETLEEWKDAKDLTTADEVLFVFPCLEELTIVYCNKLRHLPDSLRTCVSLQKLVVWHCPELSSLPGVGSIIRRGIEDPPNGLQCVIYSENGDFRLPSTSSIHPSLQKLKLMFSGPLLLDQIQYFIALKILWIEGSYEMVALPEWFGNLSSLQELYLLHCWKLVHLPTEEAMRRLTQLKTLIIYRCPKFEDNERIKISHVPWVKINDYRYPDCKYF</sequence>
<name>A0A8J4W1F1_9ROSI</name>